<keyword evidence="7" id="KW-0433">Leucine-rich repeat</keyword>
<keyword evidence="14" id="KW-0564">Palmitate</keyword>
<evidence type="ECO:0000313" key="19">
    <source>
        <dbReference type="EMBL" id="KAH0510274.1"/>
    </source>
</evidence>
<dbReference type="Proteomes" id="UP000710432">
    <property type="component" value="Unassembled WGS sequence"/>
</dbReference>
<dbReference type="PROSITE" id="PS50837">
    <property type="entry name" value="NACHT"/>
    <property type="match status" value="1"/>
</dbReference>
<comment type="similarity">
    <text evidence="16">Belongs to the NOD1-NOD2 family.</text>
</comment>
<keyword evidence="15" id="KW-0449">Lipoprotein</keyword>
<evidence type="ECO:0000256" key="9">
    <source>
        <dbReference type="ARBA" id="ARBA00022741"/>
    </source>
</evidence>
<evidence type="ECO:0000256" key="1">
    <source>
        <dbReference type="ARBA" id="ARBA00004187"/>
    </source>
</evidence>
<evidence type="ECO:0000256" key="7">
    <source>
        <dbReference type="ARBA" id="ARBA00022614"/>
    </source>
</evidence>
<dbReference type="GO" id="GO:0042981">
    <property type="term" value="P:regulation of apoptotic process"/>
    <property type="evidence" value="ECO:0007669"/>
    <property type="project" value="InterPro"/>
</dbReference>
<dbReference type="InterPro" id="IPR027417">
    <property type="entry name" value="P-loop_NTPase"/>
</dbReference>
<dbReference type="Pfam" id="PF05729">
    <property type="entry name" value="NACHT"/>
    <property type="match status" value="1"/>
</dbReference>
<dbReference type="FunFam" id="3.40.50.300:FF:001074">
    <property type="entry name" value="Nucleotide binding oligomerization domain containing 1"/>
    <property type="match status" value="1"/>
</dbReference>
<dbReference type="InterPro" id="IPR041267">
    <property type="entry name" value="NLRP_HD2"/>
</dbReference>
<dbReference type="InterPro" id="IPR007111">
    <property type="entry name" value="NACHT_NTPase"/>
</dbReference>
<dbReference type="AlphaFoldDB" id="A0A8J6GGV8"/>
<dbReference type="PANTHER" id="PTHR24106">
    <property type="entry name" value="NACHT, LRR AND CARD DOMAINS-CONTAINING"/>
    <property type="match status" value="1"/>
</dbReference>
<keyword evidence="9" id="KW-0547">Nucleotide-binding</keyword>
<reference evidence="19" key="1">
    <citation type="submission" date="2020-03" db="EMBL/GenBank/DDBJ databases">
        <title>Studies in the Genomics of Life Span.</title>
        <authorList>
            <person name="Glass D."/>
        </authorList>
    </citation>
    <scope>NUCLEOTIDE SEQUENCE</scope>
    <source>
        <strain evidence="19">LTLLF</strain>
        <tissue evidence="19">Muscle</tissue>
    </source>
</reference>
<dbReference type="SMART" id="SM00368">
    <property type="entry name" value="LRR_RI"/>
    <property type="match status" value="6"/>
</dbReference>
<feature type="domain" description="NACHT" evidence="18">
    <location>
        <begin position="149"/>
        <end position="484"/>
    </location>
</feature>
<dbReference type="Gene3D" id="3.80.10.10">
    <property type="entry name" value="Ribonuclease Inhibitor"/>
    <property type="match status" value="1"/>
</dbReference>
<dbReference type="InterPro" id="IPR051261">
    <property type="entry name" value="NLR"/>
</dbReference>
<name>A0A8J6GGV8_MICOH</name>
<keyword evidence="10" id="KW-0067">ATP-binding</keyword>
<evidence type="ECO:0000256" key="15">
    <source>
        <dbReference type="ARBA" id="ARBA00023288"/>
    </source>
</evidence>
<evidence type="ECO:0000256" key="8">
    <source>
        <dbReference type="ARBA" id="ARBA00022737"/>
    </source>
</evidence>
<organism evidence="19 20">
    <name type="scientific">Microtus ochrogaster</name>
    <name type="common">Prairie vole</name>
    <dbReference type="NCBI Taxonomy" id="79684"/>
    <lineage>
        <taxon>Eukaryota</taxon>
        <taxon>Metazoa</taxon>
        <taxon>Chordata</taxon>
        <taxon>Craniata</taxon>
        <taxon>Vertebrata</taxon>
        <taxon>Euteleostomi</taxon>
        <taxon>Mammalia</taxon>
        <taxon>Eutheria</taxon>
        <taxon>Euarchontoglires</taxon>
        <taxon>Glires</taxon>
        <taxon>Rodentia</taxon>
        <taxon>Myomorpha</taxon>
        <taxon>Muroidea</taxon>
        <taxon>Cricetidae</taxon>
        <taxon>Arvicolinae</taxon>
        <taxon>Microtus</taxon>
    </lineage>
</organism>
<gene>
    <name evidence="19" type="ORF">LTLLF_155980</name>
</gene>
<comment type="caution">
    <text evidence="19">The sequence shown here is derived from an EMBL/GenBank/DDBJ whole genome shotgun (WGS) entry which is preliminary data.</text>
</comment>
<evidence type="ECO:0000259" key="18">
    <source>
        <dbReference type="PROSITE" id="PS50837"/>
    </source>
</evidence>
<keyword evidence="8" id="KW-0677">Repeat</keyword>
<keyword evidence="4" id="KW-1003">Cell membrane</keyword>
<dbReference type="InterPro" id="IPR041075">
    <property type="entry name" value="NOD1/2_WH"/>
</dbReference>
<protein>
    <submittedName>
        <fullName evidence="19">Nucleotide-binding oligomerization domain-containing protein 1</fullName>
    </submittedName>
</protein>
<dbReference type="InterPro" id="IPR001611">
    <property type="entry name" value="Leu-rich_rpt"/>
</dbReference>
<dbReference type="InterPro" id="IPR011029">
    <property type="entry name" value="DEATH-like_dom_sf"/>
</dbReference>
<dbReference type="Pfam" id="PF13516">
    <property type="entry name" value="LRR_6"/>
    <property type="match status" value="4"/>
</dbReference>
<comment type="subcellular location">
    <subcellularLocation>
        <location evidence="1">Basolateral cell membrane</location>
    </subcellularLocation>
    <subcellularLocation>
        <location evidence="2">Cell membrane</location>
        <topology evidence="2">Lipid-anchor</topology>
    </subcellularLocation>
    <subcellularLocation>
        <location evidence="3">Cytoplasm</location>
    </subcellularLocation>
</comment>
<dbReference type="InterPro" id="IPR001315">
    <property type="entry name" value="CARD"/>
</dbReference>
<evidence type="ECO:0000256" key="12">
    <source>
        <dbReference type="ARBA" id="ARBA00022859"/>
    </source>
</evidence>
<proteinExistence type="inferred from homology"/>
<evidence type="ECO:0000313" key="20">
    <source>
        <dbReference type="Proteomes" id="UP000710432"/>
    </source>
</evidence>
<dbReference type="GO" id="GO:0005737">
    <property type="term" value="C:cytoplasm"/>
    <property type="evidence" value="ECO:0007669"/>
    <property type="project" value="UniProtKB-SubCell"/>
</dbReference>
<dbReference type="GO" id="GO:0005524">
    <property type="term" value="F:ATP binding"/>
    <property type="evidence" value="ECO:0007669"/>
    <property type="project" value="UniProtKB-KW"/>
</dbReference>
<sequence length="878" mass="99707">MEKQGHCEMEAIPPCCHSHIKLLKINREHLVTNILNTQCLVDNLLKNGYFSAEDAEIVCACPTQPDKVRKILDLVQSKVSRYTQQLRHQLGRDSKFMMCYAQKEDLLLEETYMDTLMELVDFNNQNLGSLGGLDCLLDHSTGILNEHGETVFVFGDAGVGKSMLLQRLQSLWASGRLTSAAKFFFHFRCRMFSCFKESDTLCLQDLLFKHFCYPEQDPEEVFSFLLRFPHTALFTFDGLDELHSDFDLSRVPDSCCPWEPAHPLVLLANLLSGRLLKGAGKLLTARTGVEVPRQLLRKKVLLRGFSPGHLRAYARRMFPERIAHEHLLQQLDANPNLCSLCAVPLFCWIIFRCFQHFHTAFEGSSQLPDCAVTLTDVFLLVTEVHLNRTQPSSLVQRNTRSPAETLRAGWRTLHALGQVAHRGTDRSLFVFSQEEVQASKLQEGDLQLGFLRALPDVGPEQRQQSYEFFHLTLQAFFTAFFLVADDKVGTRELLRYFREWTSPGATPNTSCYPSFFSFRCLGGGSRLGPDPFRNKDHFQFTNLFLCGLLAKARQKLLRQLVPKAILRRKRKVLWAHLFASLRSYLKGLPRVQSGGFNQVHAMPTFLWMLRCIYETQSQKVGRLAARGISADYLRLAFCNACSADCSALSFVLHHFHRQLALDLDNNNLNDYGVQELQPCFSRLTVLRLSVNQITDTGVKVLCEELTKYKIVTFLGLYNNQITDIGARYVAQILDECRGLTHLKMWGNQIGDEGAKAFAEALRDHPSLTNLSLASNDISPEGGKTLAQALKHNTTLKIFWLTQNELNDEAAECFAEMLKVNQTLKHLWLIQNHITVTGTAQLAEALQKNTTITEICLNGNLIKPEEAKVFENEKRIICF</sequence>
<dbReference type="SUPFAM" id="SSF47986">
    <property type="entry name" value="DEATH domain"/>
    <property type="match status" value="1"/>
</dbReference>
<accession>A0A8J6GGV8</accession>
<keyword evidence="5" id="KW-0963">Cytoplasm</keyword>
<dbReference type="InterPro" id="IPR032675">
    <property type="entry name" value="LRR_dom_sf"/>
</dbReference>
<dbReference type="GO" id="GO:0016323">
    <property type="term" value="C:basolateral plasma membrane"/>
    <property type="evidence" value="ECO:0007669"/>
    <property type="project" value="UniProtKB-SubCell"/>
</dbReference>
<dbReference type="Pfam" id="PF17779">
    <property type="entry name" value="WHD_NOD2"/>
    <property type="match status" value="1"/>
</dbReference>
<dbReference type="Pfam" id="PF17776">
    <property type="entry name" value="NLRC4_HD2"/>
    <property type="match status" value="1"/>
</dbReference>
<evidence type="ECO:0000256" key="14">
    <source>
        <dbReference type="ARBA" id="ARBA00023139"/>
    </source>
</evidence>
<dbReference type="PROSITE" id="PS50209">
    <property type="entry name" value="CARD"/>
    <property type="match status" value="1"/>
</dbReference>
<dbReference type="SUPFAM" id="SSF52047">
    <property type="entry name" value="RNI-like"/>
    <property type="match status" value="1"/>
</dbReference>
<evidence type="ECO:0000256" key="11">
    <source>
        <dbReference type="ARBA" id="ARBA00022843"/>
    </source>
</evidence>
<keyword evidence="6" id="KW-0399">Innate immunity</keyword>
<dbReference type="EMBL" id="JAATJU010022554">
    <property type="protein sequence ID" value="KAH0510274.1"/>
    <property type="molecule type" value="Genomic_DNA"/>
</dbReference>
<feature type="domain" description="CARD" evidence="17">
    <location>
        <begin position="15"/>
        <end position="78"/>
    </location>
</feature>
<dbReference type="FunFam" id="3.80.10.10:FF:000282">
    <property type="entry name" value="Nucleotide-binding oligomerization domain-containing protein 1"/>
    <property type="match status" value="1"/>
</dbReference>
<evidence type="ECO:0000259" key="17">
    <source>
        <dbReference type="PROSITE" id="PS50209"/>
    </source>
</evidence>
<evidence type="ECO:0000256" key="16">
    <source>
        <dbReference type="ARBA" id="ARBA00038296"/>
    </source>
</evidence>
<keyword evidence="11" id="KW-0832">Ubl conjugation</keyword>
<evidence type="ECO:0000256" key="3">
    <source>
        <dbReference type="ARBA" id="ARBA00004496"/>
    </source>
</evidence>
<dbReference type="GO" id="GO:0045087">
    <property type="term" value="P:innate immune response"/>
    <property type="evidence" value="ECO:0007669"/>
    <property type="project" value="UniProtKB-KW"/>
</dbReference>
<keyword evidence="13" id="KW-0472">Membrane</keyword>
<dbReference type="Pfam" id="PF00619">
    <property type="entry name" value="CARD"/>
    <property type="match status" value="1"/>
</dbReference>
<evidence type="ECO:0000256" key="5">
    <source>
        <dbReference type="ARBA" id="ARBA00022490"/>
    </source>
</evidence>
<evidence type="ECO:0000256" key="6">
    <source>
        <dbReference type="ARBA" id="ARBA00022588"/>
    </source>
</evidence>
<evidence type="ECO:0000256" key="10">
    <source>
        <dbReference type="ARBA" id="ARBA00022840"/>
    </source>
</evidence>
<evidence type="ECO:0000256" key="4">
    <source>
        <dbReference type="ARBA" id="ARBA00022475"/>
    </source>
</evidence>
<evidence type="ECO:0000256" key="13">
    <source>
        <dbReference type="ARBA" id="ARBA00023136"/>
    </source>
</evidence>
<keyword evidence="12" id="KW-0391">Immunity</keyword>
<dbReference type="Gene3D" id="3.40.50.300">
    <property type="entry name" value="P-loop containing nucleotide triphosphate hydrolases"/>
    <property type="match status" value="1"/>
</dbReference>
<evidence type="ECO:0000256" key="2">
    <source>
        <dbReference type="ARBA" id="ARBA00004193"/>
    </source>
</evidence>